<sequence length="208" mass="22980">MNIDQDMHMLMVDDNVGNQFRENAVQNVGHLDGQNVVQNQGTQNVGNQNGLSVVPGIANQHGNGNVVAARAEGNANRNNGAYEEIERVNANCTLKENLQQASTSGTQTDKAPVYDSNESVELLEPIPESHQVPQNDGNVISKVSSMEQTTEVEKVNSVNRKLRETNADLTTELARYKNQEKCFEISQEIYDKLESLSPQELDRLAKSQ</sequence>
<gene>
    <name evidence="2" type="ORF">Tco_0952479</name>
</gene>
<dbReference type="EMBL" id="BQNB010015756">
    <property type="protein sequence ID" value="GJT43764.1"/>
    <property type="molecule type" value="Genomic_DNA"/>
</dbReference>
<accession>A0ABQ5E3E4</accession>
<reference evidence="2" key="1">
    <citation type="journal article" date="2022" name="Int. J. Mol. Sci.">
        <title>Draft Genome of Tanacetum Coccineum: Genomic Comparison of Closely Related Tanacetum-Family Plants.</title>
        <authorList>
            <person name="Yamashiro T."/>
            <person name="Shiraishi A."/>
            <person name="Nakayama K."/>
            <person name="Satake H."/>
        </authorList>
    </citation>
    <scope>NUCLEOTIDE SEQUENCE</scope>
</reference>
<feature type="coiled-coil region" evidence="1">
    <location>
        <begin position="152"/>
        <end position="179"/>
    </location>
</feature>
<name>A0ABQ5E3E4_9ASTR</name>
<keyword evidence="1" id="KW-0175">Coiled coil</keyword>
<dbReference type="Proteomes" id="UP001151760">
    <property type="component" value="Unassembled WGS sequence"/>
</dbReference>
<evidence type="ECO:0000256" key="1">
    <source>
        <dbReference type="SAM" id="Coils"/>
    </source>
</evidence>
<evidence type="ECO:0000313" key="3">
    <source>
        <dbReference type="Proteomes" id="UP001151760"/>
    </source>
</evidence>
<reference evidence="2" key="2">
    <citation type="submission" date="2022-01" db="EMBL/GenBank/DDBJ databases">
        <authorList>
            <person name="Yamashiro T."/>
            <person name="Shiraishi A."/>
            <person name="Satake H."/>
            <person name="Nakayama K."/>
        </authorList>
    </citation>
    <scope>NUCLEOTIDE SEQUENCE</scope>
</reference>
<evidence type="ECO:0000313" key="2">
    <source>
        <dbReference type="EMBL" id="GJT43764.1"/>
    </source>
</evidence>
<keyword evidence="3" id="KW-1185">Reference proteome</keyword>
<organism evidence="2 3">
    <name type="scientific">Tanacetum coccineum</name>
    <dbReference type="NCBI Taxonomy" id="301880"/>
    <lineage>
        <taxon>Eukaryota</taxon>
        <taxon>Viridiplantae</taxon>
        <taxon>Streptophyta</taxon>
        <taxon>Embryophyta</taxon>
        <taxon>Tracheophyta</taxon>
        <taxon>Spermatophyta</taxon>
        <taxon>Magnoliopsida</taxon>
        <taxon>eudicotyledons</taxon>
        <taxon>Gunneridae</taxon>
        <taxon>Pentapetalae</taxon>
        <taxon>asterids</taxon>
        <taxon>campanulids</taxon>
        <taxon>Asterales</taxon>
        <taxon>Asteraceae</taxon>
        <taxon>Asteroideae</taxon>
        <taxon>Anthemideae</taxon>
        <taxon>Anthemidinae</taxon>
        <taxon>Tanacetum</taxon>
    </lineage>
</organism>
<comment type="caution">
    <text evidence="2">The sequence shown here is derived from an EMBL/GenBank/DDBJ whole genome shotgun (WGS) entry which is preliminary data.</text>
</comment>
<protein>
    <submittedName>
        <fullName evidence="2">Uncharacterized protein</fullName>
    </submittedName>
</protein>
<proteinExistence type="predicted"/>